<protein>
    <submittedName>
        <fullName evidence="4">TonB-dependent receptor</fullName>
    </submittedName>
</protein>
<dbReference type="PROSITE" id="PS52016">
    <property type="entry name" value="TONB_DEPENDENT_REC_3"/>
    <property type="match status" value="1"/>
</dbReference>
<dbReference type="NCBIfam" id="TIGR04056">
    <property type="entry name" value="OMP_RagA_SusC"/>
    <property type="match status" value="1"/>
</dbReference>
<dbReference type="EMBL" id="SMLW01000564">
    <property type="protein sequence ID" value="MTI26118.1"/>
    <property type="molecule type" value="Genomic_DNA"/>
</dbReference>
<dbReference type="Pfam" id="PF07715">
    <property type="entry name" value="Plug"/>
    <property type="match status" value="1"/>
</dbReference>
<keyword evidence="1" id="KW-0998">Cell outer membrane</keyword>
<proteinExistence type="inferred from homology"/>
<feature type="domain" description="TonB-dependent receptor plug" evidence="3">
    <location>
        <begin position="115"/>
        <end position="219"/>
    </location>
</feature>
<comment type="similarity">
    <text evidence="1">Belongs to the TonB-dependent receptor family.</text>
</comment>
<dbReference type="SUPFAM" id="SSF56935">
    <property type="entry name" value="Porins"/>
    <property type="match status" value="1"/>
</dbReference>
<keyword evidence="1" id="KW-0812">Transmembrane</keyword>
<dbReference type="Gene3D" id="2.170.130.10">
    <property type="entry name" value="TonB-dependent receptor, plug domain"/>
    <property type="match status" value="1"/>
</dbReference>
<comment type="caution">
    <text evidence="4">The sequence shown here is derived from an EMBL/GenBank/DDBJ whole genome shotgun (WGS) entry which is preliminary data.</text>
</comment>
<feature type="chain" id="PRO_5046795934" evidence="2">
    <location>
        <begin position="21"/>
        <end position="1014"/>
    </location>
</feature>
<reference evidence="4 5" key="1">
    <citation type="submission" date="2019-02" db="EMBL/GenBank/DDBJ databases">
        <authorList>
            <person name="Goldberg S.R."/>
            <person name="Haltli B.A."/>
            <person name="Correa H."/>
            <person name="Russell K.G."/>
        </authorList>
    </citation>
    <scope>NUCLEOTIDE SEQUENCE [LARGE SCALE GENOMIC DNA]</scope>
    <source>
        <strain evidence="4 5">JCM 16186</strain>
    </source>
</reference>
<keyword evidence="1" id="KW-0813">Transport</keyword>
<dbReference type="Gene3D" id="2.60.40.1120">
    <property type="entry name" value="Carboxypeptidase-like, regulatory domain"/>
    <property type="match status" value="1"/>
</dbReference>
<dbReference type="InterPro" id="IPR039426">
    <property type="entry name" value="TonB-dep_rcpt-like"/>
</dbReference>
<sequence>MLKYLLSLMLALAVLSGARAQTTVSGKVTSADDGQPLPGVNILVENTTKGTVTDIDGNYSLSLNEDENVIIFSFIGFATQSVNVNGRSVIDVSMESDITSLNEIVIVGYGTQEEKDLTSAIATVKAEEIQKTPTSQAMQALQGKVAGVQIVSRGEPGEGPKVRVRGVGSLQGNSDPLYVVDGMFFDNIDFLNTADIASISVLKDASAAAIYGVRAANGVVLIETKSGSYDQAPQIVYDGYYGVQVPQNVIKMANSEQFSQYVRETGSSADIAFLNAAFQRYGRSRVNPNVPDVNTDWYDEVLQTAPIQNHSITISGGGENSRYAVGASYFDQEGLLKHTRNDYERFNFRSKVDFDATNWLNVGGNVNISNATRYVADNAVWFKTYFAVPILPVYDDQNTDAEPFSLSNAKILGYRNSQNPFYDLLYNDDRFKVTKILANFYADFEIIPNKLSFKTSYNYNFGSVNQRTVDFAYHDGLSPVLSGIKKQNTTSLDEIWDNILTFNENIGAHSFSIMGGYSYRSETADLLFAKGTELNPSPNPDNEEYWYIDNGAIDVGEVGDFDDENNDLGKFYGTSYFGRISYNYDDRYLIYGTFRRDGTNKFQEKWGNFPTVGVGWVLSEESFFDVKPVNFLKLRASWGKLGNDSSPAAVGKPTLVGTETAIDGILVLGNEADVFYDLLEKWETTEETNIGITARFLEDRLSLEADYYIRDTEDAALPIVLPLVRDQIRRNRGVIRNSGLELALNWSDNISEDLSYSIGGNLATLKNEVRDLGGQPYLNAGQQEFRQRSIIGEPIEAFFGYEVEGVFQNEGQISSSGLTQEFIDANNIIPGDFRFKDQNNDGVIDDLDRVVLGSYLPKLTYGFNIGVNYKNIELTANFQGQTGHSILNRKRGEMLFTTDTNIDADLADNLWRGEGTSNEYPSAAGLRKAYNLSMSDYFVEDGSYFRIQNVRLAYSLINRELFGAPMPDVRITLTAERPLTVFDYNGFNPEVADGIDRQTYPIPGIYTIGLNIKL</sequence>
<comment type="subcellular location">
    <subcellularLocation>
        <location evidence="1">Cell outer membrane</location>
        <topology evidence="1">Multi-pass membrane protein</topology>
    </subcellularLocation>
</comment>
<name>A0ABW9RS35_9BACT</name>
<evidence type="ECO:0000256" key="2">
    <source>
        <dbReference type="SAM" id="SignalP"/>
    </source>
</evidence>
<evidence type="ECO:0000313" key="4">
    <source>
        <dbReference type="EMBL" id="MTI26118.1"/>
    </source>
</evidence>
<keyword evidence="1" id="KW-1134">Transmembrane beta strand</keyword>
<dbReference type="Proteomes" id="UP000798808">
    <property type="component" value="Unassembled WGS sequence"/>
</dbReference>
<dbReference type="InterPro" id="IPR008969">
    <property type="entry name" value="CarboxyPept-like_regulatory"/>
</dbReference>
<dbReference type="Pfam" id="PF13715">
    <property type="entry name" value="CarbopepD_reg_2"/>
    <property type="match status" value="1"/>
</dbReference>
<dbReference type="InterPro" id="IPR023996">
    <property type="entry name" value="TonB-dep_OMP_SusC/RagA"/>
</dbReference>
<feature type="signal peptide" evidence="2">
    <location>
        <begin position="1"/>
        <end position="20"/>
    </location>
</feature>
<dbReference type="RefSeq" id="WP_155172959.1">
    <property type="nucleotide sequence ID" value="NZ_BAAAFL010000014.1"/>
</dbReference>
<dbReference type="InterPro" id="IPR012910">
    <property type="entry name" value="Plug_dom"/>
</dbReference>
<dbReference type="InterPro" id="IPR023997">
    <property type="entry name" value="TonB-dep_OMP_SusC/RagA_CS"/>
</dbReference>
<evidence type="ECO:0000259" key="3">
    <source>
        <dbReference type="Pfam" id="PF07715"/>
    </source>
</evidence>
<organism evidence="4 5">
    <name type="scientific">Fulvivirga kasyanovii</name>
    <dbReference type="NCBI Taxonomy" id="396812"/>
    <lineage>
        <taxon>Bacteria</taxon>
        <taxon>Pseudomonadati</taxon>
        <taxon>Bacteroidota</taxon>
        <taxon>Cytophagia</taxon>
        <taxon>Cytophagales</taxon>
        <taxon>Fulvivirgaceae</taxon>
        <taxon>Fulvivirga</taxon>
    </lineage>
</organism>
<evidence type="ECO:0000313" key="5">
    <source>
        <dbReference type="Proteomes" id="UP000798808"/>
    </source>
</evidence>
<keyword evidence="1" id="KW-0472">Membrane</keyword>
<dbReference type="SUPFAM" id="SSF49464">
    <property type="entry name" value="Carboxypeptidase regulatory domain-like"/>
    <property type="match status" value="1"/>
</dbReference>
<keyword evidence="4" id="KW-0675">Receptor</keyword>
<dbReference type="InterPro" id="IPR037066">
    <property type="entry name" value="Plug_dom_sf"/>
</dbReference>
<gene>
    <name evidence="4" type="ORF">E1163_14265</name>
</gene>
<dbReference type="NCBIfam" id="TIGR04057">
    <property type="entry name" value="SusC_RagA_signa"/>
    <property type="match status" value="1"/>
</dbReference>
<keyword evidence="2" id="KW-0732">Signal</keyword>
<evidence type="ECO:0000256" key="1">
    <source>
        <dbReference type="PROSITE-ProRule" id="PRU01360"/>
    </source>
</evidence>
<accession>A0ABW9RS35</accession>
<keyword evidence="5" id="KW-1185">Reference proteome</keyword>